<evidence type="ECO:0000313" key="2">
    <source>
        <dbReference type="Proteomes" id="UP000245698"/>
    </source>
</evidence>
<sequence>MPRPVFDSTDKAPQRQTLALYSDVGRPPINPALTGTKSVPALFSNRPDVRRGWFIRRPGAILAEGARPAREDKGWRGKWILTISTQNGSSLCSAGQAFSGAGS</sequence>
<gene>
    <name evidence="1" type="ORF">BQ8482_111590</name>
</gene>
<reference evidence="2" key="1">
    <citation type="submission" date="2016-12" db="EMBL/GenBank/DDBJ databases">
        <authorList>
            <person name="Brunel B."/>
        </authorList>
    </citation>
    <scope>NUCLEOTIDE SEQUENCE [LARGE SCALE GENOMIC DNA]</scope>
</reference>
<proteinExistence type="predicted"/>
<dbReference type="EMBL" id="FUIG01000013">
    <property type="protein sequence ID" value="SJM29660.1"/>
    <property type="molecule type" value="Genomic_DNA"/>
</dbReference>
<protein>
    <submittedName>
        <fullName evidence="1">Uncharacterized protein</fullName>
    </submittedName>
</protein>
<evidence type="ECO:0000313" key="1">
    <source>
        <dbReference type="EMBL" id="SJM29660.1"/>
    </source>
</evidence>
<organism evidence="1 2">
    <name type="scientific">Mesorhizobium delmotii</name>
    <dbReference type="NCBI Taxonomy" id="1631247"/>
    <lineage>
        <taxon>Bacteria</taxon>
        <taxon>Pseudomonadati</taxon>
        <taxon>Pseudomonadota</taxon>
        <taxon>Alphaproteobacteria</taxon>
        <taxon>Hyphomicrobiales</taxon>
        <taxon>Phyllobacteriaceae</taxon>
        <taxon>Mesorhizobium</taxon>
    </lineage>
</organism>
<dbReference type="Proteomes" id="UP000245698">
    <property type="component" value="Unassembled WGS sequence"/>
</dbReference>
<name>A0A2P9AEV2_9HYPH</name>
<accession>A0A2P9AEV2</accession>
<keyword evidence="2" id="KW-1185">Reference proteome</keyword>
<dbReference type="AlphaFoldDB" id="A0A2P9AEV2"/>